<feature type="compositionally biased region" description="Low complexity" evidence="9">
    <location>
        <begin position="197"/>
        <end position="222"/>
    </location>
</feature>
<dbReference type="GO" id="GO:0005524">
    <property type="term" value="F:ATP binding"/>
    <property type="evidence" value="ECO:0007669"/>
    <property type="project" value="UniProtKB-KW"/>
</dbReference>
<evidence type="ECO:0000259" key="10">
    <source>
        <dbReference type="PROSITE" id="PS50032"/>
    </source>
</evidence>
<keyword evidence="5" id="KW-0418">Kinase</keyword>
<dbReference type="PROSITE" id="PS50032">
    <property type="entry name" value="KA1"/>
    <property type="match status" value="1"/>
</dbReference>
<comment type="catalytic activity">
    <reaction evidence="7">
        <text>L-threonyl-[protein] + ATP = O-phospho-L-threonyl-[protein] + ADP + H(+)</text>
        <dbReference type="Rhea" id="RHEA:46608"/>
        <dbReference type="Rhea" id="RHEA-COMP:11060"/>
        <dbReference type="Rhea" id="RHEA-COMP:11605"/>
        <dbReference type="ChEBI" id="CHEBI:15378"/>
        <dbReference type="ChEBI" id="CHEBI:30013"/>
        <dbReference type="ChEBI" id="CHEBI:30616"/>
        <dbReference type="ChEBI" id="CHEBI:61977"/>
        <dbReference type="ChEBI" id="CHEBI:456216"/>
        <dbReference type="EC" id="2.7.11.1"/>
    </reaction>
</comment>
<dbReference type="GO" id="GO:0004674">
    <property type="term" value="F:protein serine/threonine kinase activity"/>
    <property type="evidence" value="ECO:0007669"/>
    <property type="project" value="UniProtKB-KW"/>
</dbReference>
<name>A0A4Y9ZT73_9AGAM</name>
<proteinExistence type="predicted"/>
<dbReference type="InterPro" id="IPR001772">
    <property type="entry name" value="KA1_dom"/>
</dbReference>
<evidence type="ECO:0000256" key="5">
    <source>
        <dbReference type="ARBA" id="ARBA00022777"/>
    </source>
</evidence>
<dbReference type="Gene3D" id="3.30.310.80">
    <property type="entry name" value="Kinase associated domain 1, KA1"/>
    <property type="match status" value="1"/>
</dbReference>
<keyword evidence="2" id="KW-0723">Serine/threonine-protein kinase</keyword>
<keyword evidence="12" id="KW-1185">Reference proteome</keyword>
<evidence type="ECO:0000256" key="6">
    <source>
        <dbReference type="ARBA" id="ARBA00022840"/>
    </source>
</evidence>
<evidence type="ECO:0000256" key="1">
    <source>
        <dbReference type="ARBA" id="ARBA00012513"/>
    </source>
</evidence>
<dbReference type="EC" id="2.7.11.1" evidence="1"/>
<feature type="compositionally biased region" description="Polar residues" evidence="9">
    <location>
        <begin position="147"/>
        <end position="158"/>
    </location>
</feature>
<dbReference type="STRING" id="135208.A0A4Y9ZT73"/>
<gene>
    <name evidence="11" type="ORF">EWM64_g6752</name>
</gene>
<evidence type="ECO:0000313" key="12">
    <source>
        <dbReference type="Proteomes" id="UP000298061"/>
    </source>
</evidence>
<keyword evidence="4" id="KW-0547">Nucleotide-binding</keyword>
<feature type="compositionally biased region" description="Basic and acidic residues" evidence="9">
    <location>
        <begin position="49"/>
        <end position="68"/>
    </location>
</feature>
<evidence type="ECO:0000256" key="8">
    <source>
        <dbReference type="ARBA" id="ARBA00048679"/>
    </source>
</evidence>
<dbReference type="EMBL" id="SFCI01000960">
    <property type="protein sequence ID" value="TFY77257.1"/>
    <property type="molecule type" value="Genomic_DNA"/>
</dbReference>
<keyword evidence="6" id="KW-0067">ATP-binding</keyword>
<comment type="catalytic activity">
    <reaction evidence="8">
        <text>L-seryl-[protein] + ATP = O-phospho-L-seryl-[protein] + ADP + H(+)</text>
        <dbReference type="Rhea" id="RHEA:17989"/>
        <dbReference type="Rhea" id="RHEA-COMP:9863"/>
        <dbReference type="Rhea" id="RHEA-COMP:11604"/>
        <dbReference type="ChEBI" id="CHEBI:15378"/>
        <dbReference type="ChEBI" id="CHEBI:29999"/>
        <dbReference type="ChEBI" id="CHEBI:30616"/>
        <dbReference type="ChEBI" id="CHEBI:83421"/>
        <dbReference type="ChEBI" id="CHEBI:456216"/>
        <dbReference type="EC" id="2.7.11.1"/>
    </reaction>
</comment>
<dbReference type="Proteomes" id="UP000298061">
    <property type="component" value="Unassembled WGS sequence"/>
</dbReference>
<dbReference type="AlphaFoldDB" id="A0A4Y9ZT73"/>
<feature type="domain" description="KA1" evidence="10">
    <location>
        <begin position="289"/>
        <end position="338"/>
    </location>
</feature>
<feature type="compositionally biased region" description="Acidic residues" evidence="9">
    <location>
        <begin position="34"/>
        <end position="48"/>
    </location>
</feature>
<evidence type="ECO:0000256" key="2">
    <source>
        <dbReference type="ARBA" id="ARBA00022527"/>
    </source>
</evidence>
<dbReference type="OrthoDB" id="193931at2759"/>
<keyword evidence="3" id="KW-0808">Transferase</keyword>
<comment type="caution">
    <text evidence="11">The sequence shown here is derived from an EMBL/GenBank/DDBJ whole genome shotgun (WGS) entry which is preliminary data.</text>
</comment>
<sequence length="338" mass="37270">MLSGPGGTIGRYRRPSTVTGRPGFGKRFSRTDEEYAEDEEAVATEEQVEAQREADEQEDERNGNAADKDFKPLFLKGLFSVATTSTKAPSVIKSDIRRVLDRMQVQYRETKTGFECIHIPSIDLSSIHDSQQPPPSTPRQSRHRKQGSSGSNESSGTRRSIIRKASKLSFGTNRREKDRERENLSVQKDKELPSRPSGGTTFTATPSSGSSSFFNVSSNTHTVTGDGQRAPTDEGAPSSALQTEDSPPAQGKNLPPIPRDYAVTATPQPTGPISPLPTGEVDRDVFETIGQNTLSVRFEINIVKIPWLPLHGIQFRRASGDGWQYQMLARRVLTELKL</sequence>
<evidence type="ECO:0000256" key="7">
    <source>
        <dbReference type="ARBA" id="ARBA00047899"/>
    </source>
</evidence>
<feature type="region of interest" description="Disordered" evidence="9">
    <location>
        <begin position="123"/>
        <end position="257"/>
    </location>
</feature>
<dbReference type="InterPro" id="IPR028375">
    <property type="entry name" value="KA1/Ssp2_C"/>
</dbReference>
<evidence type="ECO:0000256" key="9">
    <source>
        <dbReference type="SAM" id="MobiDB-lite"/>
    </source>
</evidence>
<accession>A0A4Y9ZT73</accession>
<protein>
    <recommendedName>
        <fullName evidence="1">non-specific serine/threonine protein kinase</fullName>
        <ecNumber evidence="1">2.7.11.1</ecNumber>
    </recommendedName>
</protein>
<reference evidence="11 12" key="1">
    <citation type="submission" date="2019-02" db="EMBL/GenBank/DDBJ databases">
        <title>Genome sequencing of the rare red list fungi Hericium alpestre (H. flagellum).</title>
        <authorList>
            <person name="Buettner E."/>
            <person name="Kellner H."/>
        </authorList>
    </citation>
    <scope>NUCLEOTIDE SEQUENCE [LARGE SCALE GENOMIC DNA]</scope>
    <source>
        <strain evidence="11 12">DSM 108284</strain>
    </source>
</reference>
<feature type="region of interest" description="Disordered" evidence="9">
    <location>
        <begin position="1"/>
        <end position="68"/>
    </location>
</feature>
<evidence type="ECO:0000313" key="11">
    <source>
        <dbReference type="EMBL" id="TFY77257.1"/>
    </source>
</evidence>
<feature type="compositionally biased region" description="Basic and acidic residues" evidence="9">
    <location>
        <begin position="173"/>
        <end position="193"/>
    </location>
</feature>
<dbReference type="Pfam" id="PF02149">
    <property type="entry name" value="KA1"/>
    <property type="match status" value="1"/>
</dbReference>
<evidence type="ECO:0000256" key="3">
    <source>
        <dbReference type="ARBA" id="ARBA00022679"/>
    </source>
</evidence>
<evidence type="ECO:0000256" key="4">
    <source>
        <dbReference type="ARBA" id="ARBA00022741"/>
    </source>
</evidence>
<organism evidence="11 12">
    <name type="scientific">Hericium alpestre</name>
    <dbReference type="NCBI Taxonomy" id="135208"/>
    <lineage>
        <taxon>Eukaryota</taxon>
        <taxon>Fungi</taxon>
        <taxon>Dikarya</taxon>
        <taxon>Basidiomycota</taxon>
        <taxon>Agaricomycotina</taxon>
        <taxon>Agaricomycetes</taxon>
        <taxon>Russulales</taxon>
        <taxon>Hericiaceae</taxon>
        <taxon>Hericium</taxon>
    </lineage>
</organism>
<dbReference type="SUPFAM" id="SSF103243">
    <property type="entry name" value="KA1-like"/>
    <property type="match status" value="1"/>
</dbReference>